<evidence type="ECO:0000256" key="1">
    <source>
        <dbReference type="PROSITE-ProRule" id="PRU00339"/>
    </source>
</evidence>
<dbReference type="Proteomes" id="UP000594430">
    <property type="component" value="Chromosome"/>
</dbReference>
<protein>
    <submittedName>
        <fullName evidence="2">Tetratricopeptide repeat protein</fullName>
    </submittedName>
</protein>
<feature type="repeat" description="TPR" evidence="1">
    <location>
        <begin position="217"/>
        <end position="250"/>
    </location>
</feature>
<name>A0A7S9LLG2_9PSED</name>
<reference evidence="2 3" key="1">
    <citation type="submission" date="2020-11" db="EMBL/GenBank/DDBJ databases">
        <title>Pseudomonas fulva producing VIM-24.</title>
        <authorList>
            <person name="Liu S."/>
        </authorList>
    </citation>
    <scope>NUCLEOTIDE SEQUENCE [LARGE SCALE GENOMIC DNA]</scope>
    <source>
        <strain evidence="2 3">ZDHY414</strain>
    </source>
</reference>
<keyword evidence="1" id="KW-0802">TPR repeat</keyword>
<dbReference type="InterPro" id="IPR019734">
    <property type="entry name" value="TPR_rpt"/>
</dbReference>
<dbReference type="PROSITE" id="PS50005">
    <property type="entry name" value="TPR"/>
    <property type="match status" value="1"/>
</dbReference>
<dbReference type="InterPro" id="IPR011990">
    <property type="entry name" value="TPR-like_helical_dom_sf"/>
</dbReference>
<evidence type="ECO:0000313" key="2">
    <source>
        <dbReference type="EMBL" id="QPH51289.1"/>
    </source>
</evidence>
<dbReference type="SUPFAM" id="SSF48452">
    <property type="entry name" value="TPR-like"/>
    <property type="match status" value="1"/>
</dbReference>
<dbReference type="RefSeq" id="WP_196110717.1">
    <property type="nucleotide sequence ID" value="NZ_CP186051.1"/>
</dbReference>
<accession>A0A7S9LLG2</accession>
<gene>
    <name evidence="2" type="ORF">IZU98_06480</name>
</gene>
<dbReference type="Pfam" id="PF13432">
    <property type="entry name" value="TPR_16"/>
    <property type="match status" value="1"/>
</dbReference>
<organism evidence="2 3">
    <name type="scientific">Pseudomonas fulva</name>
    <dbReference type="NCBI Taxonomy" id="47880"/>
    <lineage>
        <taxon>Bacteria</taxon>
        <taxon>Pseudomonadati</taxon>
        <taxon>Pseudomonadota</taxon>
        <taxon>Gammaproteobacteria</taxon>
        <taxon>Pseudomonadales</taxon>
        <taxon>Pseudomonadaceae</taxon>
        <taxon>Pseudomonas</taxon>
    </lineage>
</organism>
<dbReference type="Gene3D" id="1.25.40.10">
    <property type="entry name" value="Tetratricopeptide repeat domain"/>
    <property type="match status" value="1"/>
</dbReference>
<dbReference type="SMART" id="SM00028">
    <property type="entry name" value="TPR"/>
    <property type="match status" value="2"/>
</dbReference>
<proteinExistence type="predicted"/>
<evidence type="ECO:0000313" key="3">
    <source>
        <dbReference type="Proteomes" id="UP000594430"/>
    </source>
</evidence>
<sequence>MNTLTAPAATSSEVTGHFDYILDDRAYGWAFAPAHPQKRLTIEILSDGEVIAHGPAQEFRQDLQTAGMGDGCYLFGLKLSHELFDGNVHSLIARVAETGVLLPGGPHEFGPELRQCAYPQIPRALGLDLLRDMLTQANYSRYAPNSHNFAHAYRLASRLQETGEYTEAREAWTTINRALGENPLGYCKLGECLMLLGLPEEALEAFRIAASRDLRLHWAHLGIANSHFSLGEFELAEEAIQVAIALKPEDSALANRLKFMQDNALPQRVGKLMDEHKREAAVALLKAFLLKRPDSNQACTLLGDLLCEPVNTTLPGMTQLHELRKAQSVLDALLDDVEARLDEATE</sequence>
<dbReference type="EMBL" id="CP064946">
    <property type="protein sequence ID" value="QPH51289.1"/>
    <property type="molecule type" value="Genomic_DNA"/>
</dbReference>
<dbReference type="AlphaFoldDB" id="A0A7S9LLG2"/>